<dbReference type="Gene3D" id="2.30.42.10">
    <property type="match status" value="1"/>
</dbReference>
<evidence type="ECO:0000313" key="8">
    <source>
        <dbReference type="Proteomes" id="UP001333710"/>
    </source>
</evidence>
<dbReference type="InterPro" id="IPR036034">
    <property type="entry name" value="PDZ_sf"/>
</dbReference>
<evidence type="ECO:0000256" key="5">
    <source>
        <dbReference type="SAM" id="Phobius"/>
    </source>
</evidence>
<dbReference type="PANTHER" id="PTHR22939:SF101">
    <property type="entry name" value="PERIPLASMIC PH-DEPENDENT SERINE ENDOPROTEASE DEGQ"/>
    <property type="match status" value="1"/>
</dbReference>
<comment type="similarity">
    <text evidence="1">Belongs to the peptidase S1C family.</text>
</comment>
<dbReference type="InterPro" id="IPR001478">
    <property type="entry name" value="PDZ"/>
</dbReference>
<dbReference type="SUPFAM" id="SSF50156">
    <property type="entry name" value="PDZ domain-like"/>
    <property type="match status" value="1"/>
</dbReference>
<dbReference type="InterPro" id="IPR043504">
    <property type="entry name" value="Peptidase_S1_PA_chymotrypsin"/>
</dbReference>
<dbReference type="GO" id="GO:0042597">
    <property type="term" value="C:periplasmic space"/>
    <property type="evidence" value="ECO:0007669"/>
    <property type="project" value="TreeGrafter"/>
</dbReference>
<dbReference type="KEGG" id="pmaw:MACH26_07310"/>
<dbReference type="Pfam" id="PF13365">
    <property type="entry name" value="Trypsin_2"/>
    <property type="match status" value="1"/>
</dbReference>
<dbReference type="GO" id="GO:0006515">
    <property type="term" value="P:protein quality control for misfolded or incompletely synthesized proteins"/>
    <property type="evidence" value="ECO:0007669"/>
    <property type="project" value="TreeGrafter"/>
</dbReference>
<name>A0AA48KTB2_9ALTE</name>
<keyword evidence="8" id="KW-1185">Reference proteome</keyword>
<gene>
    <name evidence="7" type="ORF">MACH26_07310</name>
</gene>
<keyword evidence="5" id="KW-0812">Transmembrane</keyword>
<dbReference type="SMART" id="SM00228">
    <property type="entry name" value="PDZ"/>
    <property type="match status" value="1"/>
</dbReference>
<feature type="domain" description="PDZ" evidence="6">
    <location>
        <begin position="273"/>
        <end position="344"/>
    </location>
</feature>
<sequence>MKSSLLFIIKSTLLGIVVSVILLALIPQLRNGNQLQVRNIFPGDMPQKVSFAEAINRSAPAVVNIYSQKTIRRSAMFRNNEVERTSLGSGVIMSENGYILTCLHVIAGADTIEVIVAEQSKVHEAQVIGFDPLTDLAVLKINANNLPVIPQLEEGEENKTQVGDLVLAIGNPYNLGQTITQGIISATGRSEVSQLGIATHRNFIQMDATLNEGNSGGALVDSNGYLVGINNANYKILEGGQPKDVPGVFFAVPYQMAKKVMRDIISKGRVIRGYAGLQGVDHELAGVIITAVENRSPASRAGIQVSDVLMSVGGTEINSAVEVQSIVSNTLPGTTLDFEIKRKGETIVVPVVVGDFDRVLRNG</sequence>
<dbReference type="AlphaFoldDB" id="A0AA48KTB2"/>
<dbReference type="InterPro" id="IPR009003">
    <property type="entry name" value="Peptidase_S1_PA"/>
</dbReference>
<evidence type="ECO:0000256" key="1">
    <source>
        <dbReference type="ARBA" id="ARBA00010541"/>
    </source>
</evidence>
<dbReference type="Pfam" id="PF13180">
    <property type="entry name" value="PDZ_2"/>
    <property type="match status" value="1"/>
</dbReference>
<dbReference type="RefSeq" id="WP_338291177.1">
    <property type="nucleotide sequence ID" value="NZ_AP027272.1"/>
</dbReference>
<dbReference type="SUPFAM" id="SSF50494">
    <property type="entry name" value="Trypsin-like serine proteases"/>
    <property type="match status" value="1"/>
</dbReference>
<dbReference type="Proteomes" id="UP001333710">
    <property type="component" value="Chromosome"/>
</dbReference>
<accession>A0AA48KTB2</accession>
<organism evidence="7 8">
    <name type="scientific">Planctobacterium marinum</name>
    <dbReference type="NCBI Taxonomy" id="1631968"/>
    <lineage>
        <taxon>Bacteria</taxon>
        <taxon>Pseudomonadati</taxon>
        <taxon>Pseudomonadota</taxon>
        <taxon>Gammaproteobacteria</taxon>
        <taxon>Alteromonadales</taxon>
        <taxon>Alteromonadaceae</taxon>
        <taxon>Planctobacterium</taxon>
    </lineage>
</organism>
<dbReference type="PRINTS" id="PR00834">
    <property type="entry name" value="PROTEASES2C"/>
</dbReference>
<proteinExistence type="inferred from homology"/>
<keyword evidence="4" id="KW-0720">Serine protease</keyword>
<evidence type="ECO:0000256" key="3">
    <source>
        <dbReference type="ARBA" id="ARBA00022801"/>
    </source>
</evidence>
<evidence type="ECO:0000259" key="6">
    <source>
        <dbReference type="SMART" id="SM00228"/>
    </source>
</evidence>
<dbReference type="Gene3D" id="2.40.10.10">
    <property type="entry name" value="Trypsin-like serine proteases"/>
    <property type="match status" value="2"/>
</dbReference>
<evidence type="ECO:0000256" key="2">
    <source>
        <dbReference type="ARBA" id="ARBA00022670"/>
    </source>
</evidence>
<dbReference type="GO" id="GO:0004252">
    <property type="term" value="F:serine-type endopeptidase activity"/>
    <property type="evidence" value="ECO:0007669"/>
    <property type="project" value="InterPro"/>
</dbReference>
<dbReference type="PANTHER" id="PTHR22939">
    <property type="entry name" value="SERINE PROTEASE FAMILY S1C HTRA-RELATED"/>
    <property type="match status" value="1"/>
</dbReference>
<keyword evidence="3" id="KW-0378">Hydrolase</keyword>
<evidence type="ECO:0000256" key="4">
    <source>
        <dbReference type="ARBA" id="ARBA00022825"/>
    </source>
</evidence>
<keyword evidence="5" id="KW-1133">Transmembrane helix</keyword>
<evidence type="ECO:0000313" key="7">
    <source>
        <dbReference type="EMBL" id="BDX05210.1"/>
    </source>
</evidence>
<feature type="transmembrane region" description="Helical" evidence="5">
    <location>
        <begin position="7"/>
        <end position="26"/>
    </location>
</feature>
<dbReference type="EMBL" id="AP027272">
    <property type="protein sequence ID" value="BDX05210.1"/>
    <property type="molecule type" value="Genomic_DNA"/>
</dbReference>
<dbReference type="InterPro" id="IPR001940">
    <property type="entry name" value="Peptidase_S1C"/>
</dbReference>
<keyword evidence="2" id="KW-0645">Protease</keyword>
<keyword evidence="5" id="KW-0472">Membrane</keyword>
<protein>
    <submittedName>
        <fullName evidence="7">Outer membrane-stress sensor serine endopeptidase DegS</fullName>
    </submittedName>
</protein>
<reference evidence="7" key="1">
    <citation type="submission" date="2023-01" db="EMBL/GenBank/DDBJ databases">
        <title>Complete genome sequence of Planctobacterium marinum strain Dej080120_11.</title>
        <authorList>
            <person name="Ueki S."/>
            <person name="Maruyama F."/>
        </authorList>
    </citation>
    <scope>NUCLEOTIDE SEQUENCE</scope>
    <source>
        <strain evidence="7">Dej080120_11</strain>
    </source>
</reference>